<protein>
    <recommendedName>
        <fullName evidence="5">Transmembrane protein</fullName>
    </recommendedName>
</protein>
<keyword evidence="1" id="KW-1133">Transmembrane helix</keyword>
<keyword evidence="1" id="KW-0812">Transmembrane</keyword>
<evidence type="ECO:0008006" key="5">
    <source>
        <dbReference type="Google" id="ProtNLM"/>
    </source>
</evidence>
<evidence type="ECO:0000256" key="2">
    <source>
        <dbReference type="SAM" id="SignalP"/>
    </source>
</evidence>
<dbReference type="Proteomes" id="UP000594262">
    <property type="component" value="Unplaced"/>
</dbReference>
<proteinExistence type="predicted"/>
<keyword evidence="4" id="KW-1185">Reference proteome</keyword>
<keyword evidence="1" id="KW-0472">Membrane</keyword>
<feature type="chain" id="PRO_5029751327" description="Transmembrane protein" evidence="2">
    <location>
        <begin position="23"/>
        <end position="205"/>
    </location>
</feature>
<dbReference type="GeneID" id="136807807"/>
<dbReference type="RefSeq" id="XP_066920530.1">
    <property type="nucleotide sequence ID" value="XM_067064429.1"/>
</dbReference>
<feature type="signal peptide" evidence="2">
    <location>
        <begin position="1"/>
        <end position="22"/>
    </location>
</feature>
<evidence type="ECO:0000256" key="1">
    <source>
        <dbReference type="SAM" id="Phobius"/>
    </source>
</evidence>
<evidence type="ECO:0000313" key="3">
    <source>
        <dbReference type="EnsemblMetazoa" id="CLYHEMP003433.1"/>
    </source>
</evidence>
<organism evidence="3 4">
    <name type="scientific">Clytia hemisphaerica</name>
    <dbReference type="NCBI Taxonomy" id="252671"/>
    <lineage>
        <taxon>Eukaryota</taxon>
        <taxon>Metazoa</taxon>
        <taxon>Cnidaria</taxon>
        <taxon>Hydrozoa</taxon>
        <taxon>Hydroidolina</taxon>
        <taxon>Leptothecata</taxon>
        <taxon>Obeliida</taxon>
        <taxon>Clytiidae</taxon>
        <taxon>Clytia</taxon>
    </lineage>
</organism>
<sequence>MEHILNWLFFVVFGQIIIAASSLKNIGPIGDFQVYEYDANVKSLPDNINGAPVRKITHFHASITKLQEPSLGECIMLDCKYCLGRKRLRKPDSRCSCGCMSMVECNFANQTQNTVYLLFNHAQKCKTTEVFAKGHSKVASNAAKNALLGTDDQKKSVLSVHGSVLMNAVCGMVLLLMVVGIMYMIKRRCRPTLRQTKMRIEQGNA</sequence>
<feature type="transmembrane region" description="Helical" evidence="1">
    <location>
        <begin position="164"/>
        <end position="185"/>
    </location>
</feature>
<dbReference type="EnsemblMetazoa" id="CLYHEMT003433.1">
    <property type="protein sequence ID" value="CLYHEMP003433.1"/>
    <property type="gene ID" value="CLYHEMG003433"/>
</dbReference>
<evidence type="ECO:0000313" key="4">
    <source>
        <dbReference type="Proteomes" id="UP000594262"/>
    </source>
</evidence>
<name>A0A7M5URR5_9CNID</name>
<dbReference type="AlphaFoldDB" id="A0A7M5URR5"/>
<accession>A0A7M5URR5</accession>
<keyword evidence="2" id="KW-0732">Signal</keyword>
<reference evidence="3" key="1">
    <citation type="submission" date="2021-01" db="UniProtKB">
        <authorList>
            <consortium name="EnsemblMetazoa"/>
        </authorList>
    </citation>
    <scope>IDENTIFICATION</scope>
</reference>